<dbReference type="RefSeq" id="WP_219353617.1">
    <property type="nucleotide sequence ID" value="NZ_CP080034.1"/>
</dbReference>
<gene>
    <name evidence="3" type="ORF">KWG56_02540</name>
</gene>
<organism evidence="3 4">
    <name type="scientific">Brevundimonas nasdae</name>
    <dbReference type="NCBI Taxonomy" id="172043"/>
    <lineage>
        <taxon>Bacteria</taxon>
        <taxon>Pseudomonadati</taxon>
        <taxon>Pseudomonadota</taxon>
        <taxon>Alphaproteobacteria</taxon>
        <taxon>Caulobacterales</taxon>
        <taxon>Caulobacteraceae</taxon>
        <taxon>Brevundimonas</taxon>
    </lineage>
</organism>
<dbReference type="EMBL" id="CP080034">
    <property type="protein sequence ID" value="QYC10912.1"/>
    <property type="molecule type" value="Genomic_DNA"/>
</dbReference>
<keyword evidence="4" id="KW-1185">Reference proteome</keyword>
<feature type="domain" description="AB hydrolase-1" evidence="2">
    <location>
        <begin position="26"/>
        <end position="248"/>
    </location>
</feature>
<evidence type="ECO:0000313" key="4">
    <source>
        <dbReference type="Proteomes" id="UP000824334"/>
    </source>
</evidence>
<dbReference type="InterPro" id="IPR000073">
    <property type="entry name" value="AB_hydrolase_1"/>
</dbReference>
<proteinExistence type="predicted"/>
<dbReference type="GeneID" id="94374126"/>
<evidence type="ECO:0000313" key="3">
    <source>
        <dbReference type="EMBL" id="QYC10912.1"/>
    </source>
</evidence>
<sequence>MHRHSFEHDGIVFSFLDAGGSGSPLIALHGHWMGASDFNSLAAILAPTWRLIALDQRGFGETDHGAEHNMAAYVSDVVALLDHLSLVGPVPILGHSFGGVVAYHLAAARPDLVSSIIIEDIGVNIQDDSSPFVANWSGVYRLREDLERQVGPRLAPYLQQSIRRVAGGWSLNFEPTEFLASEQATNGDHWNIWLQSRCPALVISGSESRVSNTDELRAMTERRENAAFSQLAAGHSVHIDAPADFAAVVRRFLETWDQKRAS</sequence>
<dbReference type="Pfam" id="PF12697">
    <property type="entry name" value="Abhydrolase_6"/>
    <property type="match status" value="1"/>
</dbReference>
<dbReference type="PANTHER" id="PTHR43798:SF31">
    <property type="entry name" value="AB HYDROLASE SUPERFAMILY PROTEIN YCLE"/>
    <property type="match status" value="1"/>
</dbReference>
<dbReference type="InterPro" id="IPR050266">
    <property type="entry name" value="AB_hydrolase_sf"/>
</dbReference>
<keyword evidence="1 3" id="KW-0378">Hydrolase</keyword>
<dbReference type="GO" id="GO:0016787">
    <property type="term" value="F:hydrolase activity"/>
    <property type="evidence" value="ECO:0007669"/>
    <property type="project" value="UniProtKB-KW"/>
</dbReference>
<evidence type="ECO:0000256" key="1">
    <source>
        <dbReference type="ARBA" id="ARBA00022801"/>
    </source>
</evidence>
<dbReference type="PANTHER" id="PTHR43798">
    <property type="entry name" value="MONOACYLGLYCEROL LIPASE"/>
    <property type="match status" value="1"/>
</dbReference>
<evidence type="ECO:0000259" key="2">
    <source>
        <dbReference type="Pfam" id="PF12697"/>
    </source>
</evidence>
<accession>A0ABX8TI34</accession>
<reference evidence="3 4" key="1">
    <citation type="submission" date="2021-07" db="EMBL/GenBank/DDBJ databases">
        <title>Isolation and characterization of bacteria from a gold mining with a capacity of golden bioaccumulation.</title>
        <authorList>
            <person name="Yang X.J."/>
        </authorList>
    </citation>
    <scope>NUCLEOTIDE SEQUENCE [LARGE SCALE GENOMIC DNA]</scope>
    <source>
        <strain evidence="3 4">Au29</strain>
    </source>
</reference>
<dbReference type="Proteomes" id="UP000824334">
    <property type="component" value="Chromosome"/>
</dbReference>
<name>A0ABX8TI34_9CAUL</name>
<protein>
    <submittedName>
        <fullName evidence="3">Alpha/beta hydrolase</fullName>
    </submittedName>
</protein>